<dbReference type="SMART" id="SM00133">
    <property type="entry name" value="S_TK_X"/>
    <property type="match status" value="1"/>
</dbReference>
<dbReference type="STRING" id="4846.A0A367KVW5"/>
<gene>
    <name evidence="15" type="ORF">CU098_012346</name>
</gene>
<keyword evidence="5" id="KW-0547">Nucleotide-binding</keyword>
<keyword evidence="6" id="KW-0418">Kinase</keyword>
<evidence type="ECO:0000256" key="10">
    <source>
        <dbReference type="PROSITE-ProRule" id="PRU00169"/>
    </source>
</evidence>
<feature type="compositionally biased region" description="Polar residues" evidence="11">
    <location>
        <begin position="1175"/>
        <end position="1185"/>
    </location>
</feature>
<dbReference type="Pfam" id="PF00072">
    <property type="entry name" value="Response_reg"/>
    <property type="match status" value="1"/>
</dbReference>
<dbReference type="Proteomes" id="UP000253551">
    <property type="component" value="Unassembled WGS sequence"/>
</dbReference>
<dbReference type="GO" id="GO:0005634">
    <property type="term" value="C:nucleus"/>
    <property type="evidence" value="ECO:0007669"/>
    <property type="project" value="TreeGrafter"/>
</dbReference>
<evidence type="ECO:0000256" key="6">
    <source>
        <dbReference type="ARBA" id="ARBA00022777"/>
    </source>
</evidence>
<dbReference type="Gene3D" id="3.40.50.2300">
    <property type="match status" value="1"/>
</dbReference>
<sequence length="1543" mass="174934">MDKQKRNPFGAILPERSPAPVSVSPVTTSAELSLSPLKAVPIPRRTSQEWKPFDSSPNGSPSSDPDYSPRFSSSPAGSGGKYMVRSKRASWIDSSHKPLIAPLKPTDLKSGSLSQLRQDRQDRQFTRHDGRKSSASSIITDTSEDSFLSSPYRTKLQSPRIRSTEEDSIISPESMSSFDDHTDYAKKLYMSRSAKIRRWCSVKTHPSPNEQQGPTILVTDPEEWTSNRLVNHIPWVDWLEEYKIIKDQEIKRRDSTVVDHVLHWWQTVKTGAEAYSTPNQVGYRFSGIYHHHHHHHYYKQDLSQVHYYSIKSRLEFAKEACNAELRLIIDGLNEYVERGLQYVEKDDIPQVLELKNSCLLPHKRSLASLEEEEGDKLDVTLISEDSYLPTPFILTLQDLIILAQHVMDTSLDEILETSGACAEAVSNLRQIGSRWDQHEAWPCREWYLRLLLCVAALNRVAEWWAAERGFWSLPATTTSSVHASDTESMVSKMETDEDDMSLDSSNKAMYDPIKNTTIILELSLTAAIQYVSPIWQDVVGSDPQSVVGHSITQVLSKQDQHVFDAATQKLLADDSHTIEVRFHVLTANGSVEMEGKGMLMYNRVTSEPSHTMWVMKPDMYRWNETKERTSRSRSKSEPFAYLSEETISLEKIMALPPVLCHVCERWVVAAFFEQHSELCIEIHQNEMDINGYNDSLLEIKHSVYERIASAQSALESLQKGEVTIDEREEDDNDSLFGDYLPLDEAVDPLEMKKAELDVYKDLVEILETALSISMPGSTEEEVENESPQSPRSKDKMVQIIYWRPPSTDDYDVRMLVNDVEELIKNKVDAVNRMRDRLEYNGRAREEFQKTTQQQPNWTEFVPPKEKEPKKKSKKGLLGRIKSWRRKQRKSNPIKFLTPNAPIVDMETIETPVGSPQSSAHKYPLSNSNAPVAPGKSPSSPLHAPVASRPTFPSIKDFDIIKPISKGAFGSVFLAKKRTTGDYYAIKFLKKSDMIAKNQVTNVKAERMILMSQTDSPYVTKLYYTFQSKDYLYLVLEYLNGGDCSALIKIIGSLTEDWARNYLAEVTLGLEYLQSKNIVHRDLKPDNLLIDHNGHLKLTDFGLSRIGFLDRRVRDELTTQPFSPGSPAPSRSGTPPQSPADTTVYRHSYFSLLFDPSSGNETSESRPQRRPLSTAFGDNSKNSTPRQAVGTPDYLAPESILGTGQDSMVDWWALGVICYEFLYGIPPFHAETPDKVFENILSCRIDWHEHIPVSPEARDFMERLMTSDPTQRLGYHGAQEVKQHPFFKSIQWDTLLTESPSFIPHPEGMEDTDYFDTRGATMLDDSSKAQVKLAQAIIQEQNPENLLNKEEDFGTFNFKNLPVLEKANEDVIRKIRNDSISPSSSKLLKEIKPQRSRSVSMSLVDKMVSESCSTPSLAHKKKVESKETIKKSDSTRSDLNKQITCLVADDNPISCKIIETILIALHCQCVIVRNGAQAIRLAMGDVRFDIIFLDIRMPIIDGETAARMITSTNNKNKDTPIIAVTAYESTVQQTKIFDDILSKP</sequence>
<dbReference type="EC" id="2.7.11.1" evidence="1"/>
<dbReference type="InterPro" id="IPR000014">
    <property type="entry name" value="PAS"/>
</dbReference>
<feature type="region of interest" description="Disordered" evidence="11">
    <location>
        <begin position="910"/>
        <end position="945"/>
    </location>
</feature>
<evidence type="ECO:0000256" key="1">
    <source>
        <dbReference type="ARBA" id="ARBA00012513"/>
    </source>
</evidence>
<evidence type="ECO:0000256" key="11">
    <source>
        <dbReference type="SAM" id="MobiDB-lite"/>
    </source>
</evidence>
<evidence type="ECO:0000256" key="2">
    <source>
        <dbReference type="ARBA" id="ARBA00022527"/>
    </source>
</evidence>
<feature type="compositionally biased region" description="Polar residues" evidence="11">
    <location>
        <begin position="913"/>
        <end position="929"/>
    </location>
</feature>
<dbReference type="PANTHER" id="PTHR24356">
    <property type="entry name" value="SERINE/THREONINE-PROTEIN KINASE"/>
    <property type="match status" value="1"/>
</dbReference>
<evidence type="ECO:0000259" key="14">
    <source>
        <dbReference type="PROSITE" id="PS51285"/>
    </source>
</evidence>
<evidence type="ECO:0000256" key="3">
    <source>
        <dbReference type="ARBA" id="ARBA00022553"/>
    </source>
</evidence>
<dbReference type="InterPro" id="IPR035965">
    <property type="entry name" value="PAS-like_dom_sf"/>
</dbReference>
<feature type="compositionally biased region" description="Basic residues" evidence="11">
    <location>
        <begin position="869"/>
        <end position="891"/>
    </location>
</feature>
<comment type="catalytic activity">
    <reaction evidence="8">
        <text>L-threonyl-[protein] + ATP = O-phospho-L-threonyl-[protein] + ADP + H(+)</text>
        <dbReference type="Rhea" id="RHEA:46608"/>
        <dbReference type="Rhea" id="RHEA-COMP:11060"/>
        <dbReference type="Rhea" id="RHEA-COMP:11605"/>
        <dbReference type="ChEBI" id="CHEBI:15378"/>
        <dbReference type="ChEBI" id="CHEBI:30013"/>
        <dbReference type="ChEBI" id="CHEBI:30616"/>
        <dbReference type="ChEBI" id="CHEBI:61977"/>
        <dbReference type="ChEBI" id="CHEBI:456216"/>
        <dbReference type="EC" id="2.7.11.1"/>
    </reaction>
</comment>
<name>A0A367KVW5_RHIST</name>
<dbReference type="InterPro" id="IPR050236">
    <property type="entry name" value="Ser_Thr_kinase_AGC"/>
</dbReference>
<dbReference type="SUPFAM" id="SSF56112">
    <property type="entry name" value="Protein kinase-like (PK-like)"/>
    <property type="match status" value="1"/>
</dbReference>
<dbReference type="SUPFAM" id="SSF52172">
    <property type="entry name" value="CheY-like"/>
    <property type="match status" value="1"/>
</dbReference>
<feature type="domain" description="AGC-kinase C-terminal" evidence="14">
    <location>
        <begin position="1287"/>
        <end position="1367"/>
    </location>
</feature>
<dbReference type="InterPro" id="IPR000719">
    <property type="entry name" value="Prot_kinase_dom"/>
</dbReference>
<dbReference type="SUPFAM" id="SSF55785">
    <property type="entry name" value="PYP-like sensor domain (PAS domain)"/>
    <property type="match status" value="1"/>
</dbReference>
<reference evidence="15 16" key="1">
    <citation type="journal article" date="2018" name="G3 (Bethesda)">
        <title>Phylogenetic and Phylogenomic Definition of Rhizopus Species.</title>
        <authorList>
            <person name="Gryganskyi A.P."/>
            <person name="Golan J."/>
            <person name="Dolatabadi S."/>
            <person name="Mondo S."/>
            <person name="Robb S."/>
            <person name="Idnurm A."/>
            <person name="Muszewska A."/>
            <person name="Steczkiewicz K."/>
            <person name="Masonjones S."/>
            <person name="Liao H.L."/>
            <person name="Gajdeczka M.T."/>
            <person name="Anike F."/>
            <person name="Vuek A."/>
            <person name="Anishchenko I.M."/>
            <person name="Voigt K."/>
            <person name="de Hoog G.S."/>
            <person name="Smith M.E."/>
            <person name="Heitman J."/>
            <person name="Vilgalys R."/>
            <person name="Stajich J.E."/>
        </authorList>
    </citation>
    <scope>NUCLEOTIDE SEQUENCE [LARGE SCALE GENOMIC DNA]</scope>
    <source>
        <strain evidence="15 16">LSU 92-RS-03</strain>
    </source>
</reference>
<dbReference type="GO" id="GO:0005524">
    <property type="term" value="F:ATP binding"/>
    <property type="evidence" value="ECO:0007669"/>
    <property type="project" value="UniProtKB-KW"/>
</dbReference>
<feature type="region of interest" description="Disordered" evidence="11">
    <location>
        <begin position="845"/>
        <end position="895"/>
    </location>
</feature>
<dbReference type="InterPro" id="IPR000961">
    <property type="entry name" value="AGC-kinase_C"/>
</dbReference>
<dbReference type="Gene3D" id="3.30.200.20">
    <property type="entry name" value="Phosphorylase Kinase, domain 1"/>
    <property type="match status" value="1"/>
</dbReference>
<feature type="modified residue" description="4-aspartylphosphate" evidence="10">
    <location>
        <position position="1493"/>
    </location>
</feature>
<proteinExistence type="predicted"/>
<feature type="region of interest" description="Disordered" evidence="11">
    <location>
        <begin position="1117"/>
        <end position="1139"/>
    </location>
</feature>
<dbReference type="CDD" id="cd05611">
    <property type="entry name" value="STKc_Rim15_like"/>
    <property type="match status" value="1"/>
</dbReference>
<dbReference type="GO" id="GO:0000160">
    <property type="term" value="P:phosphorelay signal transduction system"/>
    <property type="evidence" value="ECO:0007669"/>
    <property type="project" value="InterPro"/>
</dbReference>
<comment type="caution">
    <text evidence="15">The sequence shown here is derived from an EMBL/GenBank/DDBJ whole genome shotgun (WGS) entry which is preliminary data.</text>
</comment>
<feature type="region of interest" description="Disordered" evidence="11">
    <location>
        <begin position="1155"/>
        <end position="1192"/>
    </location>
</feature>
<keyword evidence="16" id="KW-1185">Reference proteome</keyword>
<dbReference type="PROSITE" id="PS51285">
    <property type="entry name" value="AGC_KINASE_CTER"/>
    <property type="match status" value="1"/>
</dbReference>
<dbReference type="GO" id="GO:0005737">
    <property type="term" value="C:cytoplasm"/>
    <property type="evidence" value="ECO:0007669"/>
    <property type="project" value="TreeGrafter"/>
</dbReference>
<feature type="region of interest" description="Disordered" evidence="11">
    <location>
        <begin position="774"/>
        <end position="795"/>
    </location>
</feature>
<feature type="region of interest" description="Disordered" evidence="11">
    <location>
        <begin position="1"/>
        <end position="84"/>
    </location>
</feature>
<dbReference type="PROSITE" id="PS00108">
    <property type="entry name" value="PROTEIN_KINASE_ST"/>
    <property type="match status" value="1"/>
</dbReference>
<keyword evidence="7" id="KW-0067">ATP-binding</keyword>
<dbReference type="InterPro" id="IPR011009">
    <property type="entry name" value="Kinase-like_dom_sf"/>
</dbReference>
<keyword evidence="2" id="KW-0723">Serine/threonine-protein kinase</keyword>
<evidence type="ECO:0000256" key="7">
    <source>
        <dbReference type="ARBA" id="ARBA00022840"/>
    </source>
</evidence>
<dbReference type="PROSITE" id="PS50110">
    <property type="entry name" value="RESPONSE_REGULATORY"/>
    <property type="match status" value="1"/>
</dbReference>
<evidence type="ECO:0000259" key="13">
    <source>
        <dbReference type="PROSITE" id="PS50110"/>
    </source>
</evidence>
<dbReference type="GO" id="GO:1901992">
    <property type="term" value="P:positive regulation of mitotic cell cycle phase transition"/>
    <property type="evidence" value="ECO:0007669"/>
    <property type="project" value="UniProtKB-ARBA"/>
</dbReference>
<evidence type="ECO:0000313" key="15">
    <source>
        <dbReference type="EMBL" id="RCI06250.1"/>
    </source>
</evidence>
<evidence type="ECO:0000256" key="5">
    <source>
        <dbReference type="ARBA" id="ARBA00022741"/>
    </source>
</evidence>
<keyword evidence="4" id="KW-0808">Transferase</keyword>
<dbReference type="PANTHER" id="PTHR24356:SF1">
    <property type="entry name" value="SERINE_THREONINE-PROTEIN KINASE GREATWALL"/>
    <property type="match status" value="1"/>
</dbReference>
<organism evidence="15 16">
    <name type="scientific">Rhizopus stolonifer</name>
    <name type="common">Rhizopus nigricans</name>
    <dbReference type="NCBI Taxonomy" id="4846"/>
    <lineage>
        <taxon>Eukaryota</taxon>
        <taxon>Fungi</taxon>
        <taxon>Fungi incertae sedis</taxon>
        <taxon>Mucoromycota</taxon>
        <taxon>Mucoromycotina</taxon>
        <taxon>Mucoromycetes</taxon>
        <taxon>Mucorales</taxon>
        <taxon>Mucorineae</taxon>
        <taxon>Rhizopodaceae</taxon>
        <taxon>Rhizopus</taxon>
    </lineage>
</organism>
<dbReference type="CDD" id="cd00130">
    <property type="entry name" value="PAS"/>
    <property type="match status" value="1"/>
</dbReference>
<evidence type="ECO:0000259" key="12">
    <source>
        <dbReference type="PROSITE" id="PS50011"/>
    </source>
</evidence>
<feature type="compositionally biased region" description="Low complexity" evidence="11">
    <location>
        <begin position="53"/>
        <end position="75"/>
    </location>
</feature>
<feature type="domain" description="Protein kinase" evidence="12">
    <location>
        <begin position="957"/>
        <end position="1286"/>
    </location>
</feature>
<feature type="region of interest" description="Disordered" evidence="11">
    <location>
        <begin position="484"/>
        <end position="503"/>
    </location>
</feature>
<feature type="non-terminal residue" evidence="15">
    <location>
        <position position="1543"/>
    </location>
</feature>
<protein>
    <recommendedName>
        <fullName evidence="1">non-specific serine/threonine protein kinase</fullName>
        <ecNumber evidence="1">2.7.11.1</ecNumber>
    </recommendedName>
</protein>
<feature type="domain" description="Response regulatory" evidence="13">
    <location>
        <begin position="1443"/>
        <end position="1543"/>
    </location>
</feature>
<dbReference type="GO" id="GO:0004674">
    <property type="term" value="F:protein serine/threonine kinase activity"/>
    <property type="evidence" value="ECO:0007669"/>
    <property type="project" value="UniProtKB-KW"/>
</dbReference>
<keyword evidence="3 10" id="KW-0597">Phosphoprotein</keyword>
<dbReference type="SMART" id="SM00448">
    <property type="entry name" value="REC"/>
    <property type="match status" value="1"/>
</dbReference>
<dbReference type="OrthoDB" id="162894at2759"/>
<feature type="region of interest" description="Disordered" evidence="11">
    <location>
        <begin position="100"/>
        <end position="174"/>
    </location>
</feature>
<comment type="catalytic activity">
    <reaction evidence="9">
        <text>L-seryl-[protein] + ATP = O-phospho-L-seryl-[protein] + ADP + H(+)</text>
        <dbReference type="Rhea" id="RHEA:17989"/>
        <dbReference type="Rhea" id="RHEA-COMP:9863"/>
        <dbReference type="Rhea" id="RHEA-COMP:11604"/>
        <dbReference type="ChEBI" id="CHEBI:15378"/>
        <dbReference type="ChEBI" id="CHEBI:29999"/>
        <dbReference type="ChEBI" id="CHEBI:30616"/>
        <dbReference type="ChEBI" id="CHEBI:83421"/>
        <dbReference type="ChEBI" id="CHEBI:456216"/>
        <dbReference type="EC" id="2.7.11.1"/>
    </reaction>
</comment>
<dbReference type="FunFam" id="1.10.510.10:FF:000340">
    <property type="entry name" value="Serine threonine protein kinase"/>
    <property type="match status" value="1"/>
</dbReference>
<evidence type="ECO:0000256" key="9">
    <source>
        <dbReference type="ARBA" id="ARBA00048679"/>
    </source>
</evidence>
<evidence type="ECO:0000256" key="4">
    <source>
        <dbReference type="ARBA" id="ARBA00022679"/>
    </source>
</evidence>
<dbReference type="Gene3D" id="1.10.510.10">
    <property type="entry name" value="Transferase(Phosphotransferase) domain 1"/>
    <property type="match status" value="1"/>
</dbReference>
<accession>A0A367KVW5</accession>
<dbReference type="InterPro" id="IPR001789">
    <property type="entry name" value="Sig_transdc_resp-reg_receiver"/>
</dbReference>
<dbReference type="FunFam" id="3.30.200.20:FF:001008">
    <property type="entry name" value="Serine/threonine-protein kinase cek1"/>
    <property type="match status" value="1"/>
</dbReference>
<feature type="compositionally biased region" description="Polar residues" evidence="11">
    <location>
        <begin position="133"/>
        <end position="161"/>
    </location>
</feature>
<dbReference type="InterPro" id="IPR011006">
    <property type="entry name" value="CheY-like_superfamily"/>
</dbReference>
<dbReference type="Pfam" id="PF00069">
    <property type="entry name" value="Pkinase"/>
    <property type="match status" value="2"/>
</dbReference>
<dbReference type="InterPro" id="IPR008271">
    <property type="entry name" value="Ser/Thr_kinase_AS"/>
</dbReference>
<dbReference type="PROSITE" id="PS50011">
    <property type="entry name" value="PROTEIN_KINASE_DOM"/>
    <property type="match status" value="1"/>
</dbReference>
<dbReference type="Gene3D" id="3.30.450.20">
    <property type="entry name" value="PAS domain"/>
    <property type="match status" value="1"/>
</dbReference>
<evidence type="ECO:0000313" key="16">
    <source>
        <dbReference type="Proteomes" id="UP000253551"/>
    </source>
</evidence>
<feature type="compositionally biased region" description="Basic and acidic residues" evidence="11">
    <location>
        <begin position="117"/>
        <end position="132"/>
    </location>
</feature>
<evidence type="ECO:0000256" key="8">
    <source>
        <dbReference type="ARBA" id="ARBA00047899"/>
    </source>
</evidence>
<dbReference type="EMBL" id="PJQM01000196">
    <property type="protein sequence ID" value="RCI06250.1"/>
    <property type="molecule type" value="Genomic_DNA"/>
</dbReference>
<dbReference type="CDD" id="cd17546">
    <property type="entry name" value="REC_hyHK_CKI1_RcsC-like"/>
    <property type="match status" value="1"/>
</dbReference>
<dbReference type="SMART" id="SM00220">
    <property type="entry name" value="S_TKc"/>
    <property type="match status" value="1"/>
</dbReference>